<dbReference type="Pfam" id="PF12796">
    <property type="entry name" value="Ank_2"/>
    <property type="match status" value="1"/>
</dbReference>
<evidence type="ECO:0000313" key="4">
    <source>
        <dbReference type="Proteomes" id="UP001652623"/>
    </source>
</evidence>
<dbReference type="Proteomes" id="UP001652623">
    <property type="component" value="Chromosome 8"/>
</dbReference>
<gene>
    <name evidence="5" type="primary">LOC107435633</name>
</gene>
<dbReference type="SUPFAM" id="SSF48403">
    <property type="entry name" value="Ankyrin repeat"/>
    <property type="match status" value="1"/>
</dbReference>
<dbReference type="PROSITE" id="PS50297">
    <property type="entry name" value="ANK_REP_REGION"/>
    <property type="match status" value="1"/>
</dbReference>
<evidence type="ECO:0000256" key="2">
    <source>
        <dbReference type="SAM" id="Phobius"/>
    </source>
</evidence>
<dbReference type="RefSeq" id="XP_060675417.1">
    <property type="nucleotide sequence ID" value="XM_060819434.1"/>
</dbReference>
<dbReference type="Gene3D" id="1.25.40.20">
    <property type="entry name" value="Ankyrin repeat-containing domain"/>
    <property type="match status" value="2"/>
</dbReference>
<name>A0ABM4AFC2_ZIZJJ</name>
<feature type="repeat" description="ANK" evidence="1">
    <location>
        <begin position="154"/>
        <end position="186"/>
    </location>
</feature>
<protein>
    <submittedName>
        <fullName evidence="5">Ankyrin repeat-containing protein ITN1 isoform X2</fullName>
    </submittedName>
</protein>
<dbReference type="SMART" id="SM00248">
    <property type="entry name" value="ANK"/>
    <property type="match status" value="3"/>
</dbReference>
<keyword evidence="2" id="KW-0472">Membrane</keyword>
<dbReference type="GeneID" id="107435633"/>
<dbReference type="InterPro" id="IPR026961">
    <property type="entry name" value="PGG_dom"/>
</dbReference>
<dbReference type="InterPro" id="IPR002110">
    <property type="entry name" value="Ankyrin_rpt"/>
</dbReference>
<feature type="transmembrane region" description="Helical" evidence="2">
    <location>
        <begin position="589"/>
        <end position="615"/>
    </location>
</feature>
<feature type="transmembrane region" description="Helical" evidence="2">
    <location>
        <begin position="621"/>
        <end position="646"/>
    </location>
</feature>
<evidence type="ECO:0000313" key="5">
    <source>
        <dbReference type="RefSeq" id="XP_060675417.1"/>
    </source>
</evidence>
<keyword evidence="2" id="KW-0812">Transmembrane</keyword>
<evidence type="ECO:0000259" key="3">
    <source>
        <dbReference type="Pfam" id="PF13962"/>
    </source>
</evidence>
<evidence type="ECO:0000256" key="1">
    <source>
        <dbReference type="PROSITE-ProRule" id="PRU00023"/>
    </source>
</evidence>
<accession>A0ABM4AFC2</accession>
<dbReference type="Pfam" id="PF14223">
    <property type="entry name" value="Retrotran_gag_2"/>
    <property type="match status" value="1"/>
</dbReference>
<dbReference type="InterPro" id="IPR036770">
    <property type="entry name" value="Ankyrin_rpt-contain_sf"/>
</dbReference>
<sequence>MGRQLGFIVRELLDKKNYLDWSVGVKTYLMGEDLWDIVESMDEPPKPKDRHAFKYWRSKNASALHAIQISCNTDAFSKIRDMTSAKKAWDTLEKEFNSESESESEDDDEVKIPNDQYQQYERFHKALQDGDRNATKEFITQYPDAVRKKITTRTRMTALHVAATAGHTEIVETLVEKMSPEDLEMEDSSGNIALTAAIIYNADFKIAECMVKKNKKLPTMLDQEGTMPVVLAFQYCHTEMGRYLYSVASMEDLILPDNLKHAAELIDQAIITKCHDVALHLLQLCPLLATTFDLSENTPVYTLAVCPRGRPLKFWQKWIYESIVIDGDRVIKEIYTKLSTNTKMNSDTELHGEVWSLQSVAMHFDILEEGHFEFVESILKSNPDLAESYDESSRNVFMVAVQYRQAKIFSLIHGVGSKLSATNHVDDDRNNMLHMAGLFLPPPQLDRISGAALQMQSELQWFKEVESVVPPWTHGHTNNEALTPRQLFTREHKQLLSAGEKWMKETATSCTVVGALIVTIMFAATFTLPGGNDEKTGYPKFLDDKTFILFIISDAISLFSSTTSVLMFLGILTSTYAQDDFLKSLPRKLMIGLGTLFLSIAAMMISFCAAVSMMLGDNNSWVAFLIISLSSIPVTLFVLMQFPLLIEIYLSTYRPSIFGRKP</sequence>
<feature type="domain" description="PGG" evidence="3">
    <location>
        <begin position="500"/>
        <end position="613"/>
    </location>
</feature>
<keyword evidence="2" id="KW-1133">Transmembrane helix</keyword>
<feature type="transmembrane region" description="Helical" evidence="2">
    <location>
        <begin position="547"/>
        <end position="577"/>
    </location>
</feature>
<dbReference type="Pfam" id="PF13962">
    <property type="entry name" value="PGG"/>
    <property type="match status" value="1"/>
</dbReference>
<dbReference type="PANTHER" id="PTHR24177">
    <property type="entry name" value="CASKIN"/>
    <property type="match status" value="1"/>
</dbReference>
<keyword evidence="4" id="KW-1185">Reference proteome</keyword>
<reference evidence="5" key="1">
    <citation type="submission" date="2025-08" db="UniProtKB">
        <authorList>
            <consortium name="RefSeq"/>
        </authorList>
    </citation>
    <scope>IDENTIFICATION</scope>
    <source>
        <tissue evidence="5">Seedling</tissue>
    </source>
</reference>
<proteinExistence type="predicted"/>
<feature type="transmembrane region" description="Helical" evidence="2">
    <location>
        <begin position="506"/>
        <end position="527"/>
    </location>
</feature>
<dbReference type="PANTHER" id="PTHR24177:SF329">
    <property type="entry name" value="ANKYRIN REPEAT PROTEIN"/>
    <property type="match status" value="1"/>
</dbReference>
<keyword evidence="1" id="KW-0040">ANK repeat</keyword>
<organism evidence="4 5">
    <name type="scientific">Ziziphus jujuba</name>
    <name type="common">Chinese jujube</name>
    <name type="synonym">Ziziphus sativa</name>
    <dbReference type="NCBI Taxonomy" id="326968"/>
    <lineage>
        <taxon>Eukaryota</taxon>
        <taxon>Viridiplantae</taxon>
        <taxon>Streptophyta</taxon>
        <taxon>Embryophyta</taxon>
        <taxon>Tracheophyta</taxon>
        <taxon>Spermatophyta</taxon>
        <taxon>Magnoliopsida</taxon>
        <taxon>eudicotyledons</taxon>
        <taxon>Gunneridae</taxon>
        <taxon>Pentapetalae</taxon>
        <taxon>rosids</taxon>
        <taxon>fabids</taxon>
        <taxon>Rosales</taxon>
        <taxon>Rhamnaceae</taxon>
        <taxon>Paliureae</taxon>
        <taxon>Ziziphus</taxon>
    </lineage>
</organism>
<dbReference type="PROSITE" id="PS50088">
    <property type="entry name" value="ANK_REPEAT"/>
    <property type="match status" value="1"/>
</dbReference>